<feature type="domain" description="RecX second three-helical" evidence="7">
    <location>
        <begin position="115"/>
        <end position="154"/>
    </location>
</feature>
<comment type="function">
    <text evidence="1 6">Modulates RecA activity.</text>
</comment>
<dbReference type="InterPro" id="IPR053924">
    <property type="entry name" value="RecX_HTH_2nd"/>
</dbReference>
<dbReference type="Pfam" id="PF21981">
    <property type="entry name" value="RecX_HTH3"/>
    <property type="match status" value="2"/>
</dbReference>
<dbReference type="GO" id="GO:0006282">
    <property type="term" value="P:regulation of DNA repair"/>
    <property type="evidence" value="ECO:0007669"/>
    <property type="project" value="UniProtKB-UniRule"/>
</dbReference>
<evidence type="ECO:0000313" key="9">
    <source>
        <dbReference type="EMBL" id="SFL43076.1"/>
    </source>
</evidence>
<evidence type="ECO:0000256" key="3">
    <source>
        <dbReference type="ARBA" id="ARBA00009695"/>
    </source>
</evidence>
<dbReference type="GO" id="GO:0005737">
    <property type="term" value="C:cytoplasm"/>
    <property type="evidence" value="ECO:0007669"/>
    <property type="project" value="UniProtKB-SubCell"/>
</dbReference>
<comment type="similarity">
    <text evidence="3 6">Belongs to the RecX family.</text>
</comment>
<dbReference type="NCBIfam" id="NF010733">
    <property type="entry name" value="PRK14135.1"/>
    <property type="match status" value="1"/>
</dbReference>
<dbReference type="PANTHER" id="PTHR33602">
    <property type="entry name" value="REGULATORY PROTEIN RECX FAMILY PROTEIN"/>
    <property type="match status" value="1"/>
</dbReference>
<feature type="domain" description="RecX third three-helical" evidence="8">
    <location>
        <begin position="221"/>
        <end position="269"/>
    </location>
</feature>
<proteinExistence type="inferred from homology"/>
<evidence type="ECO:0000259" key="8">
    <source>
        <dbReference type="Pfam" id="PF21981"/>
    </source>
</evidence>
<evidence type="ECO:0000256" key="4">
    <source>
        <dbReference type="ARBA" id="ARBA00018111"/>
    </source>
</evidence>
<dbReference type="HAMAP" id="MF_01114">
    <property type="entry name" value="RecX"/>
    <property type="match status" value="1"/>
</dbReference>
<dbReference type="InterPro" id="IPR036388">
    <property type="entry name" value="WH-like_DNA-bd_sf"/>
</dbReference>
<evidence type="ECO:0000259" key="7">
    <source>
        <dbReference type="Pfam" id="PF02631"/>
    </source>
</evidence>
<dbReference type="InterPro" id="IPR003783">
    <property type="entry name" value="Regulatory_RecX"/>
</dbReference>
<evidence type="ECO:0000256" key="1">
    <source>
        <dbReference type="ARBA" id="ARBA00003529"/>
    </source>
</evidence>
<dbReference type="AlphaFoldDB" id="A0A1I4HNW4"/>
<dbReference type="OrthoDB" id="5421057at2"/>
<keyword evidence="5 6" id="KW-0963">Cytoplasm</keyword>
<sequence>MIKIKEITKLKKLYKVTLTEPFSYKEWEEAKDKIYVCEDTIVKYMLTRDKAFSAAELEQLLAFDNFAQGKSLALYFISFKARTTSEVKKYLSDHNIQPLQVEEIIDNLTTNGLLNDRAYIESYIQGKVRTASAGPYQIKQKLHLKGLDLQLIDEGIAQVFNEEKQIDVAVTLAEKIVRQKASRLTLQQLKQKVTQGLTAKGFSYAVSAIALESLELEADEENELELLYTELDKSARKYSRKYEGYELKQRITQALARKGFDFSDISSAIRDYDFEEE</sequence>
<evidence type="ECO:0000313" key="10">
    <source>
        <dbReference type="Proteomes" id="UP000181969"/>
    </source>
</evidence>
<dbReference type="RefSeq" id="WP_074751396.1">
    <property type="nucleotide sequence ID" value="NZ_CAXVJC010000012.1"/>
</dbReference>
<gene>
    <name evidence="6" type="primary">recX</name>
    <name evidence="9" type="ORF">SAMN05216438_10963</name>
</gene>
<protein>
    <recommendedName>
        <fullName evidence="4 6">Regulatory protein RecX</fullName>
    </recommendedName>
</protein>
<evidence type="ECO:0000256" key="5">
    <source>
        <dbReference type="ARBA" id="ARBA00022490"/>
    </source>
</evidence>
<evidence type="ECO:0000256" key="2">
    <source>
        <dbReference type="ARBA" id="ARBA00004496"/>
    </source>
</evidence>
<dbReference type="Pfam" id="PF02631">
    <property type="entry name" value="RecX_HTH2"/>
    <property type="match status" value="1"/>
</dbReference>
<name>A0A1I4HNW4_9LACT</name>
<accession>A0A1I4HNW4</accession>
<dbReference type="Gene3D" id="1.10.10.10">
    <property type="entry name" value="Winged helix-like DNA-binding domain superfamily/Winged helix DNA-binding domain"/>
    <property type="match status" value="4"/>
</dbReference>
<comment type="subcellular location">
    <subcellularLocation>
        <location evidence="2 6">Cytoplasm</location>
    </subcellularLocation>
</comment>
<dbReference type="InterPro" id="IPR053925">
    <property type="entry name" value="RecX_HTH_3rd"/>
</dbReference>
<dbReference type="EMBL" id="FOTJ01000009">
    <property type="protein sequence ID" value="SFL43076.1"/>
    <property type="molecule type" value="Genomic_DNA"/>
</dbReference>
<dbReference type="PANTHER" id="PTHR33602:SF1">
    <property type="entry name" value="REGULATORY PROTEIN RECX FAMILY PROTEIN"/>
    <property type="match status" value="1"/>
</dbReference>
<organism evidence="9 10">
    <name type="scientific">Lactococcus garvieae</name>
    <dbReference type="NCBI Taxonomy" id="1363"/>
    <lineage>
        <taxon>Bacteria</taxon>
        <taxon>Bacillati</taxon>
        <taxon>Bacillota</taxon>
        <taxon>Bacilli</taxon>
        <taxon>Lactobacillales</taxon>
        <taxon>Streptococcaceae</taxon>
        <taxon>Lactococcus</taxon>
    </lineage>
</organism>
<feature type="domain" description="RecX third three-helical" evidence="8">
    <location>
        <begin position="164"/>
        <end position="206"/>
    </location>
</feature>
<reference evidence="9 10" key="1">
    <citation type="submission" date="2016-10" db="EMBL/GenBank/DDBJ databases">
        <authorList>
            <person name="de Groot N.N."/>
        </authorList>
    </citation>
    <scope>NUCLEOTIDE SEQUENCE [LARGE SCALE GENOMIC DNA]</scope>
    <source>
        <strain evidence="9 10">M79</strain>
    </source>
</reference>
<dbReference type="Proteomes" id="UP000181969">
    <property type="component" value="Unassembled WGS sequence"/>
</dbReference>
<evidence type="ECO:0000256" key="6">
    <source>
        <dbReference type="HAMAP-Rule" id="MF_01114"/>
    </source>
</evidence>